<comment type="caution">
    <text evidence="2">The sequence shown here is derived from an EMBL/GenBank/DDBJ whole genome shotgun (WGS) entry which is preliminary data.</text>
</comment>
<evidence type="ECO:0000256" key="1">
    <source>
        <dbReference type="SAM" id="Phobius"/>
    </source>
</evidence>
<reference evidence="2 3" key="1">
    <citation type="submission" date="2018-03" db="EMBL/GenBank/DDBJ databases">
        <title>Genomic Encyclopedia of Type Strains, Phase III (KMG-III): the genomes of soil and plant-associated and newly described type strains.</title>
        <authorList>
            <person name="Whitman W."/>
        </authorList>
    </citation>
    <scope>NUCLEOTIDE SEQUENCE [LARGE SCALE GENOMIC DNA]</scope>
    <source>
        <strain evidence="2 3">CGMCC 1.12259</strain>
    </source>
</reference>
<evidence type="ECO:0000313" key="3">
    <source>
        <dbReference type="Proteomes" id="UP000242682"/>
    </source>
</evidence>
<dbReference type="EMBL" id="PYAT01000004">
    <property type="protein sequence ID" value="PSL40569.1"/>
    <property type="molecule type" value="Genomic_DNA"/>
</dbReference>
<proteinExistence type="predicted"/>
<sequence>MKVADWREKIKTIAAANGSSAPEGAKKAGIGCLVLFMAAVSILTFIISIGLYRSGNWVVALFALTFFVLSTITAAILLIPHKTDSL</sequence>
<keyword evidence="3" id="KW-1185">Reference proteome</keyword>
<keyword evidence="1" id="KW-1133">Transmembrane helix</keyword>
<dbReference type="AlphaFoldDB" id="A0A2P8H2X9"/>
<accession>A0A2P8H2X9</accession>
<feature type="transmembrane region" description="Helical" evidence="1">
    <location>
        <begin position="57"/>
        <end position="79"/>
    </location>
</feature>
<gene>
    <name evidence="2" type="ORF">B0H99_10430</name>
</gene>
<keyword evidence="1" id="KW-0472">Membrane</keyword>
<evidence type="ECO:0000313" key="2">
    <source>
        <dbReference type="EMBL" id="PSL40569.1"/>
    </source>
</evidence>
<organism evidence="2 3">
    <name type="scientific">Planomicrobium soli</name>
    <dbReference type="NCBI Taxonomy" id="1176648"/>
    <lineage>
        <taxon>Bacteria</taxon>
        <taxon>Bacillati</taxon>
        <taxon>Bacillota</taxon>
        <taxon>Bacilli</taxon>
        <taxon>Bacillales</taxon>
        <taxon>Caryophanaceae</taxon>
        <taxon>Planomicrobium</taxon>
    </lineage>
</organism>
<keyword evidence="1" id="KW-0812">Transmembrane</keyword>
<protein>
    <submittedName>
        <fullName evidence="2">Uncharacterized protein</fullName>
    </submittedName>
</protein>
<dbReference type="Proteomes" id="UP000242682">
    <property type="component" value="Unassembled WGS sequence"/>
</dbReference>
<feature type="transmembrane region" description="Helical" evidence="1">
    <location>
        <begin position="28"/>
        <end position="51"/>
    </location>
</feature>
<name>A0A2P8H2X9_9BACL</name>